<keyword evidence="2" id="KW-1185">Reference proteome</keyword>
<evidence type="ECO:0000313" key="1">
    <source>
        <dbReference type="EMBL" id="KAJ9049825.1"/>
    </source>
</evidence>
<reference evidence="1" key="1">
    <citation type="submission" date="2022-04" db="EMBL/GenBank/DDBJ databases">
        <title>Genome of the entomopathogenic fungus Entomophthora muscae.</title>
        <authorList>
            <person name="Elya C."/>
            <person name="Lovett B.R."/>
            <person name="Lee E."/>
            <person name="Macias A.M."/>
            <person name="Hajek A.E."/>
            <person name="De Bivort B.L."/>
            <person name="Kasson M.T."/>
            <person name="De Fine Licht H.H."/>
            <person name="Stajich J.E."/>
        </authorList>
    </citation>
    <scope>NUCLEOTIDE SEQUENCE</scope>
    <source>
        <strain evidence="1">Berkeley</strain>
    </source>
</reference>
<name>A0ACC2RIN5_9FUNG</name>
<proteinExistence type="predicted"/>
<evidence type="ECO:0000313" key="2">
    <source>
        <dbReference type="Proteomes" id="UP001165960"/>
    </source>
</evidence>
<sequence length="830" mass="94553">MKPWFSFRAGMSVYISWIYILSCFSTFASGTGLVPNLSRRAAVSEKNSNSIPLTGSTFDLITQKGTWIVKFYAPWCPHCKRLAPFWDKLSLDFKQDSTENDFHFGEVNCDIEVDLQKKNEVRGYPTILIFQNGKKVEEYNGATNSDTELRPFISKKIKQYKPSIVKGGDKVFNLAKISQEKKNELSAPLSHRTFKAMISSGWNFVKFSEQDCPFCVETEPIWYQLASENPDFSLSHVDCTIEQELCKRESIKNSPSFKLFNEGEVAFVYPGDRNRTVESFKEFIESGMATKPTTEPESGSESALDTWTSDSSTGSKKSMKFRDMTSVLTSNNFTLATKEGIWFVLFQAEASKNSFEFAFYHLSSEFTDLHPRYGIRFATVNCTTEKELCTEKDTSDSSSIQVLHLGQHVDKVNNPKSYEVVKTYIREKVYSIKKTLRFPLHHFASQRLPNPDGKLMVLTDGVFDMLTKDGPWFVFFKSSRCLDCRAIESDWEKLAAQSKDSINIAMVQCSTEKALCARLNIATYPYLRFFKDGAVRDYNGPSDMESLSSFASLASRPHIHTVTKDTFPNIQQRESSYFLYTYNDEKDLEALEPIVKGKYLLLDIYAVPAKEYVDTSNVPKTLPHLQVFHDDVSTSSLSVDVHNSVVVQDWLTNVQYGSVTSLDLTNFDLVMEQHERVVLAVIDPLKDKPAIDSFTASSVAYKPHGTQKKPLFALLDGVKWHEYVDRVYHKSSRDLPFVAIVNSRQNNFKVGSKDGTPLPFIGEALFQELDQPSAPSASKPELHSGLSSTTYMLILFMCGLLFFFFISYRQRMFKERADFNKDYDRLHNEE</sequence>
<gene>
    <name evidence="1" type="primary">TXNDC5_3</name>
    <name evidence="1" type="ORF">DSO57_1020503</name>
</gene>
<dbReference type="Proteomes" id="UP001165960">
    <property type="component" value="Unassembled WGS sequence"/>
</dbReference>
<organism evidence="1 2">
    <name type="scientific">Entomophthora muscae</name>
    <dbReference type="NCBI Taxonomy" id="34485"/>
    <lineage>
        <taxon>Eukaryota</taxon>
        <taxon>Fungi</taxon>
        <taxon>Fungi incertae sedis</taxon>
        <taxon>Zoopagomycota</taxon>
        <taxon>Entomophthoromycotina</taxon>
        <taxon>Entomophthoromycetes</taxon>
        <taxon>Entomophthorales</taxon>
        <taxon>Entomophthoraceae</taxon>
        <taxon>Entomophthora</taxon>
    </lineage>
</organism>
<protein>
    <submittedName>
        <fullName evidence="1">Thioredoxin domain-containing protein 5</fullName>
    </submittedName>
</protein>
<comment type="caution">
    <text evidence="1">The sequence shown here is derived from an EMBL/GenBank/DDBJ whole genome shotgun (WGS) entry which is preliminary data.</text>
</comment>
<dbReference type="EMBL" id="QTSX02007196">
    <property type="protein sequence ID" value="KAJ9049825.1"/>
    <property type="molecule type" value="Genomic_DNA"/>
</dbReference>
<accession>A0ACC2RIN5</accession>